<protein>
    <submittedName>
        <fullName evidence="3">Putative PB1 domain-containing protein</fullName>
    </submittedName>
</protein>
<dbReference type="OMA" id="TTAKNQC"/>
<evidence type="ECO:0000313" key="4">
    <source>
        <dbReference type="Proteomes" id="UP000238479"/>
    </source>
</evidence>
<dbReference type="InterPro" id="IPR000270">
    <property type="entry name" value="PB1_dom"/>
</dbReference>
<dbReference type="EMBL" id="PDCK01000045">
    <property type="protein sequence ID" value="PRQ17219.1"/>
    <property type="molecule type" value="Genomic_DNA"/>
</dbReference>
<dbReference type="SUPFAM" id="SSF54277">
    <property type="entry name" value="CAD &amp; PB1 domains"/>
    <property type="match status" value="1"/>
</dbReference>
<sequence>MVAGNQTKTATETLKFLCSYGGKILLRHTDGQLRYVGGHTRVLSVDPSISFSELMVKLAEFCGHSVTLRCQLPGGDLETLISIKSDEDLANLIEEYDRVSPSRSYKIRAILSPPKPLKQVSPAQSTTSTSGDCSPSKSLYSDFDSPPKRYYSPTAVGFQRGPGKVCYYPCHVQRTPCEIPYQHHRYHQHPHQFHAPHCN</sequence>
<feature type="region of interest" description="Disordered" evidence="1">
    <location>
        <begin position="116"/>
        <end position="138"/>
    </location>
</feature>
<dbReference type="PANTHER" id="PTHR31066:SF66">
    <property type="entry name" value="PB1 DOMAIN-CONTAINING PROTEIN"/>
    <property type="match status" value="1"/>
</dbReference>
<proteinExistence type="predicted"/>
<accession>A0A2P6P5M3</accession>
<dbReference type="CDD" id="cd06410">
    <property type="entry name" value="PB1_UP2"/>
    <property type="match status" value="1"/>
</dbReference>
<dbReference type="InterPro" id="IPR053198">
    <property type="entry name" value="Gynoecium_Dev_Regulator"/>
</dbReference>
<name>A0A2P6P5M3_ROSCH</name>
<comment type="caution">
    <text evidence="3">The sequence shown here is derived from an EMBL/GenBank/DDBJ whole genome shotgun (WGS) entry which is preliminary data.</text>
</comment>
<dbReference type="STRING" id="74649.A0A2P6P5M3"/>
<evidence type="ECO:0000259" key="2">
    <source>
        <dbReference type="SMART" id="SM00666"/>
    </source>
</evidence>
<evidence type="ECO:0000256" key="1">
    <source>
        <dbReference type="SAM" id="MobiDB-lite"/>
    </source>
</evidence>
<gene>
    <name evidence="3" type="ORF">RchiOBHm_Chr7g0192621</name>
</gene>
<dbReference type="Gramene" id="PRQ17219">
    <property type="protein sequence ID" value="PRQ17219"/>
    <property type="gene ID" value="RchiOBHm_Chr7g0192621"/>
</dbReference>
<dbReference type="AlphaFoldDB" id="A0A2P6P5M3"/>
<keyword evidence="4" id="KW-1185">Reference proteome</keyword>
<feature type="compositionally biased region" description="Polar residues" evidence="1">
    <location>
        <begin position="121"/>
        <end position="138"/>
    </location>
</feature>
<dbReference type="PANTHER" id="PTHR31066">
    <property type="entry name" value="OS05G0427100 PROTEIN-RELATED"/>
    <property type="match status" value="1"/>
</dbReference>
<dbReference type="Gene3D" id="3.10.20.90">
    <property type="entry name" value="Phosphatidylinositol 3-kinase Catalytic Subunit, Chain A, domain 1"/>
    <property type="match status" value="1"/>
</dbReference>
<feature type="domain" description="PB1" evidence="2">
    <location>
        <begin position="28"/>
        <end position="114"/>
    </location>
</feature>
<dbReference type="OrthoDB" id="1914296at2759"/>
<dbReference type="SMART" id="SM00666">
    <property type="entry name" value="PB1"/>
    <property type="match status" value="1"/>
</dbReference>
<evidence type="ECO:0000313" key="3">
    <source>
        <dbReference type="EMBL" id="PRQ17219.1"/>
    </source>
</evidence>
<organism evidence="3 4">
    <name type="scientific">Rosa chinensis</name>
    <name type="common">China rose</name>
    <dbReference type="NCBI Taxonomy" id="74649"/>
    <lineage>
        <taxon>Eukaryota</taxon>
        <taxon>Viridiplantae</taxon>
        <taxon>Streptophyta</taxon>
        <taxon>Embryophyta</taxon>
        <taxon>Tracheophyta</taxon>
        <taxon>Spermatophyta</taxon>
        <taxon>Magnoliopsida</taxon>
        <taxon>eudicotyledons</taxon>
        <taxon>Gunneridae</taxon>
        <taxon>Pentapetalae</taxon>
        <taxon>rosids</taxon>
        <taxon>fabids</taxon>
        <taxon>Rosales</taxon>
        <taxon>Rosaceae</taxon>
        <taxon>Rosoideae</taxon>
        <taxon>Rosoideae incertae sedis</taxon>
        <taxon>Rosa</taxon>
    </lineage>
</organism>
<reference evidence="3 4" key="1">
    <citation type="journal article" date="2018" name="Nat. Genet.">
        <title>The Rosa genome provides new insights in the design of modern roses.</title>
        <authorList>
            <person name="Bendahmane M."/>
        </authorList>
    </citation>
    <scope>NUCLEOTIDE SEQUENCE [LARGE SCALE GENOMIC DNA]</scope>
    <source>
        <strain evidence="4">cv. Old Blush</strain>
    </source>
</reference>
<dbReference type="Proteomes" id="UP000238479">
    <property type="component" value="Chromosome 7"/>
</dbReference>
<dbReference type="Pfam" id="PF00564">
    <property type="entry name" value="PB1"/>
    <property type="match status" value="1"/>
</dbReference>